<protein>
    <recommendedName>
        <fullName evidence="4">TPM domain-containing protein</fullName>
    </recommendedName>
</protein>
<reference evidence="2 3" key="1">
    <citation type="journal article" date="2014" name="Nat. Commun.">
        <title>Klebsormidium flaccidum genome reveals primary factors for plant terrestrial adaptation.</title>
        <authorList>
            <person name="Hori K."/>
            <person name="Maruyama F."/>
            <person name="Fujisawa T."/>
            <person name="Togashi T."/>
            <person name="Yamamoto N."/>
            <person name="Seo M."/>
            <person name="Sato S."/>
            <person name="Yamada T."/>
            <person name="Mori H."/>
            <person name="Tajima N."/>
            <person name="Moriyama T."/>
            <person name="Ikeuchi M."/>
            <person name="Watanabe M."/>
            <person name="Wada H."/>
            <person name="Kobayashi K."/>
            <person name="Saito M."/>
            <person name="Masuda T."/>
            <person name="Sasaki-Sekimoto Y."/>
            <person name="Mashiguchi K."/>
            <person name="Awai K."/>
            <person name="Shimojima M."/>
            <person name="Masuda S."/>
            <person name="Iwai M."/>
            <person name="Nobusawa T."/>
            <person name="Narise T."/>
            <person name="Kondo S."/>
            <person name="Saito H."/>
            <person name="Sato R."/>
            <person name="Murakawa M."/>
            <person name="Ihara Y."/>
            <person name="Oshima-Yamada Y."/>
            <person name="Ohtaka K."/>
            <person name="Satoh M."/>
            <person name="Sonobe K."/>
            <person name="Ishii M."/>
            <person name="Ohtani R."/>
            <person name="Kanamori-Sato M."/>
            <person name="Honoki R."/>
            <person name="Miyazaki D."/>
            <person name="Mochizuki H."/>
            <person name="Umetsu J."/>
            <person name="Higashi K."/>
            <person name="Shibata D."/>
            <person name="Kamiya Y."/>
            <person name="Sato N."/>
            <person name="Nakamura Y."/>
            <person name="Tabata S."/>
            <person name="Ida S."/>
            <person name="Kurokawa K."/>
            <person name="Ohta H."/>
        </authorList>
    </citation>
    <scope>NUCLEOTIDE SEQUENCE [LARGE SCALE GENOMIC DNA]</scope>
    <source>
        <strain evidence="2 3">NIES-2285</strain>
    </source>
</reference>
<evidence type="ECO:0000313" key="3">
    <source>
        <dbReference type="Proteomes" id="UP000054558"/>
    </source>
</evidence>
<sequence length="380" mass="40904">MLSAAEAQHTSSPLEVSIAGPAAAQWYRTVHLLLRRNLGGAPFLPKNHQKISHHSECLVRAGAYDSPECSQPQTRRWERPVNVETCGAVNVDNGKSSLLTRGAQGVATVLCTAALLMGSPGIAYGAERGAFVRPERNGPIIDGASIIPDGREGELANGLAEFADQTGWKIRIVTRNGPGSFPSGNEVRSVWNLDSRTIVVIDDVSAPNVLNFNTGDGVREKLPRQFFTELQSRFGNQFYIAEEGNAKALMETVGALRDCLGRDKGCRFVPGLVDDLYFLTLACSVAAGAVFGFSARVPLSGRVNNQLTWILTFAPLWAFLLVSFGILPVTSRTTELEPLLKNGAAFLAAGAAVYLTPILGEPELPFSRTGPRVEPDDDEE</sequence>
<name>A0A1Y1HQ94_KLENI</name>
<dbReference type="PANTHER" id="PTHR35514">
    <property type="entry name" value="THYLAKOID LUMENAL 15.0 KDA PROTEIN 2, CHLOROPLASTIC"/>
    <property type="match status" value="1"/>
</dbReference>
<feature type="transmembrane region" description="Helical" evidence="1">
    <location>
        <begin position="276"/>
        <end position="295"/>
    </location>
</feature>
<organism evidence="2 3">
    <name type="scientific">Klebsormidium nitens</name>
    <name type="common">Green alga</name>
    <name type="synonym">Ulothrix nitens</name>
    <dbReference type="NCBI Taxonomy" id="105231"/>
    <lineage>
        <taxon>Eukaryota</taxon>
        <taxon>Viridiplantae</taxon>
        <taxon>Streptophyta</taxon>
        <taxon>Klebsormidiophyceae</taxon>
        <taxon>Klebsormidiales</taxon>
        <taxon>Klebsormidiaceae</taxon>
        <taxon>Klebsormidium</taxon>
    </lineage>
</organism>
<keyword evidence="1" id="KW-0472">Membrane</keyword>
<keyword evidence="1" id="KW-0812">Transmembrane</keyword>
<dbReference type="PANTHER" id="PTHR35514:SF1">
    <property type="entry name" value="THYLAKOID LUMENAL 15.0 KDA PROTEIN 2, CHLOROPLASTIC"/>
    <property type="match status" value="1"/>
</dbReference>
<dbReference type="Proteomes" id="UP000054558">
    <property type="component" value="Unassembled WGS sequence"/>
</dbReference>
<keyword evidence="1" id="KW-1133">Transmembrane helix</keyword>
<dbReference type="AlphaFoldDB" id="A0A1Y1HQ94"/>
<evidence type="ECO:0008006" key="4">
    <source>
        <dbReference type="Google" id="ProtNLM"/>
    </source>
</evidence>
<dbReference type="EMBL" id="DF236992">
    <property type="protein sequence ID" value="GAQ79962.1"/>
    <property type="molecule type" value="Genomic_DNA"/>
</dbReference>
<evidence type="ECO:0000313" key="2">
    <source>
        <dbReference type="EMBL" id="GAQ79962.1"/>
    </source>
</evidence>
<dbReference type="OMA" id="PRTFWIE"/>
<keyword evidence="3" id="KW-1185">Reference proteome</keyword>
<proteinExistence type="predicted"/>
<gene>
    <name evidence="2" type="ORF">KFL_000430040</name>
</gene>
<accession>A0A1Y1HQ94</accession>
<dbReference type="STRING" id="105231.A0A1Y1HQ94"/>
<dbReference type="OrthoDB" id="417797at2759"/>
<feature type="transmembrane region" description="Helical" evidence="1">
    <location>
        <begin position="307"/>
        <end position="327"/>
    </location>
</feature>
<evidence type="ECO:0000256" key="1">
    <source>
        <dbReference type="SAM" id="Phobius"/>
    </source>
</evidence>